<gene>
    <name evidence="1" type="ORF">CPELLU_LOCUS21925</name>
</gene>
<sequence length="54" mass="6315">TDLLELKKNLEILIKLGNFVYQAVRNILIAQQYKQDTKKVIKKCDEITLDLKIP</sequence>
<name>A0A9N9KM37_9GLOM</name>
<feature type="non-terminal residue" evidence="1">
    <location>
        <position position="54"/>
    </location>
</feature>
<dbReference type="EMBL" id="CAJVQA010088336">
    <property type="protein sequence ID" value="CAG8839822.1"/>
    <property type="molecule type" value="Genomic_DNA"/>
</dbReference>
<comment type="caution">
    <text evidence="1">The sequence shown here is derived from an EMBL/GenBank/DDBJ whole genome shotgun (WGS) entry which is preliminary data.</text>
</comment>
<dbReference type="Proteomes" id="UP000789759">
    <property type="component" value="Unassembled WGS sequence"/>
</dbReference>
<evidence type="ECO:0000313" key="1">
    <source>
        <dbReference type="EMBL" id="CAG8839822.1"/>
    </source>
</evidence>
<keyword evidence="2" id="KW-1185">Reference proteome</keyword>
<accession>A0A9N9KM37</accession>
<protein>
    <submittedName>
        <fullName evidence="1">22686_t:CDS:1</fullName>
    </submittedName>
</protein>
<reference evidence="1" key="1">
    <citation type="submission" date="2021-06" db="EMBL/GenBank/DDBJ databases">
        <authorList>
            <person name="Kallberg Y."/>
            <person name="Tangrot J."/>
            <person name="Rosling A."/>
        </authorList>
    </citation>
    <scope>NUCLEOTIDE SEQUENCE</scope>
    <source>
        <strain evidence="1">FL966</strain>
    </source>
</reference>
<organism evidence="1 2">
    <name type="scientific">Cetraspora pellucida</name>
    <dbReference type="NCBI Taxonomy" id="1433469"/>
    <lineage>
        <taxon>Eukaryota</taxon>
        <taxon>Fungi</taxon>
        <taxon>Fungi incertae sedis</taxon>
        <taxon>Mucoromycota</taxon>
        <taxon>Glomeromycotina</taxon>
        <taxon>Glomeromycetes</taxon>
        <taxon>Diversisporales</taxon>
        <taxon>Gigasporaceae</taxon>
        <taxon>Cetraspora</taxon>
    </lineage>
</organism>
<feature type="non-terminal residue" evidence="1">
    <location>
        <position position="1"/>
    </location>
</feature>
<evidence type="ECO:0000313" key="2">
    <source>
        <dbReference type="Proteomes" id="UP000789759"/>
    </source>
</evidence>
<dbReference type="AlphaFoldDB" id="A0A9N9KM37"/>
<proteinExistence type="predicted"/>